<dbReference type="Gene3D" id="3.30.565.10">
    <property type="entry name" value="Histidine kinase-like ATPase, C-terminal domain"/>
    <property type="match status" value="1"/>
</dbReference>
<dbReference type="GO" id="GO:0051539">
    <property type="term" value="F:4 iron, 4 sulfur cluster binding"/>
    <property type="evidence" value="ECO:0007669"/>
    <property type="project" value="UniProtKB-KW"/>
</dbReference>
<dbReference type="Gene3D" id="1.20.5.1930">
    <property type="match status" value="1"/>
</dbReference>
<gene>
    <name evidence="22" type="ORF">GCM10007964_62460</name>
</gene>
<dbReference type="Pfam" id="PF07730">
    <property type="entry name" value="HisKA_3"/>
    <property type="match status" value="1"/>
</dbReference>
<dbReference type="EC" id="2.7.13.3" evidence="5"/>
<keyword evidence="16" id="KW-0902">Two-component regulatory system</keyword>
<keyword evidence="8" id="KW-0004">4Fe-4S</keyword>
<evidence type="ECO:0000259" key="21">
    <source>
        <dbReference type="PROSITE" id="PS50109"/>
    </source>
</evidence>
<dbReference type="InterPro" id="IPR036890">
    <property type="entry name" value="HATPase_C_sf"/>
</dbReference>
<dbReference type="CDD" id="cd16917">
    <property type="entry name" value="HATPase_UhpB-NarQ-NarX-like"/>
    <property type="match status" value="1"/>
</dbReference>
<dbReference type="RefSeq" id="WP_189166656.1">
    <property type="nucleotide sequence ID" value="NZ_BMNT01000043.1"/>
</dbReference>
<dbReference type="PRINTS" id="PR00344">
    <property type="entry name" value="BCTRLSENSOR"/>
</dbReference>
<evidence type="ECO:0000256" key="1">
    <source>
        <dbReference type="ARBA" id="ARBA00000085"/>
    </source>
</evidence>
<dbReference type="Proteomes" id="UP000645217">
    <property type="component" value="Unassembled WGS sequence"/>
</dbReference>
<keyword evidence="13 22" id="KW-0418">Kinase</keyword>
<dbReference type="PANTHER" id="PTHR24421:SF37">
    <property type="entry name" value="SENSOR HISTIDINE KINASE NARS"/>
    <property type="match status" value="1"/>
</dbReference>
<keyword evidence="14" id="KW-1133">Transmembrane helix</keyword>
<evidence type="ECO:0000256" key="15">
    <source>
        <dbReference type="ARBA" id="ARBA00023004"/>
    </source>
</evidence>
<dbReference type="SUPFAM" id="SSF55874">
    <property type="entry name" value="ATPase domain of HSP90 chaperone/DNA topoisomerase II/histidine kinase"/>
    <property type="match status" value="1"/>
</dbReference>
<evidence type="ECO:0000256" key="17">
    <source>
        <dbReference type="ARBA" id="ARBA00023014"/>
    </source>
</evidence>
<evidence type="ECO:0000256" key="4">
    <source>
        <dbReference type="ARBA" id="ARBA00004651"/>
    </source>
</evidence>
<comment type="subcellular location">
    <subcellularLocation>
        <location evidence="4">Cell membrane</location>
        <topology evidence="4">Multi-pass membrane protein</topology>
    </subcellularLocation>
    <subcellularLocation>
        <location evidence="3">Cytoplasm</location>
    </subcellularLocation>
</comment>
<evidence type="ECO:0000313" key="23">
    <source>
        <dbReference type="Proteomes" id="UP000645217"/>
    </source>
</evidence>
<evidence type="ECO:0000256" key="10">
    <source>
        <dbReference type="ARBA" id="ARBA00022679"/>
    </source>
</evidence>
<evidence type="ECO:0000256" key="14">
    <source>
        <dbReference type="ARBA" id="ARBA00022989"/>
    </source>
</evidence>
<evidence type="ECO:0000256" key="13">
    <source>
        <dbReference type="ARBA" id="ARBA00022777"/>
    </source>
</evidence>
<evidence type="ECO:0000256" key="20">
    <source>
        <dbReference type="ARBA" id="ARBA00030800"/>
    </source>
</evidence>
<dbReference type="EMBL" id="BMNT01000043">
    <property type="protein sequence ID" value="GGL11967.1"/>
    <property type="molecule type" value="Genomic_DNA"/>
</dbReference>
<keyword evidence="7" id="KW-1003">Cell membrane</keyword>
<evidence type="ECO:0000256" key="19">
    <source>
        <dbReference type="ARBA" id="ARBA00024827"/>
    </source>
</evidence>
<evidence type="ECO:0000256" key="18">
    <source>
        <dbReference type="ARBA" id="ARBA00023136"/>
    </source>
</evidence>
<evidence type="ECO:0000256" key="8">
    <source>
        <dbReference type="ARBA" id="ARBA00022485"/>
    </source>
</evidence>
<dbReference type="GO" id="GO:0046983">
    <property type="term" value="F:protein dimerization activity"/>
    <property type="evidence" value="ECO:0007669"/>
    <property type="project" value="InterPro"/>
</dbReference>
<reference evidence="22" key="2">
    <citation type="submission" date="2020-09" db="EMBL/GenBank/DDBJ databases">
        <authorList>
            <person name="Sun Q."/>
            <person name="Ohkuma M."/>
        </authorList>
    </citation>
    <scope>NUCLEOTIDE SEQUENCE</scope>
    <source>
        <strain evidence="22">JCM 13064</strain>
    </source>
</reference>
<protein>
    <recommendedName>
        <fullName evidence="6">Oxygen sensor histidine kinase NreB</fullName>
        <ecNumber evidence="5">2.7.13.3</ecNumber>
    </recommendedName>
    <alternativeName>
        <fullName evidence="20">Nitrogen regulation protein B</fullName>
    </alternativeName>
</protein>
<keyword evidence="23" id="KW-1185">Reference proteome</keyword>
<comment type="catalytic activity">
    <reaction evidence="1">
        <text>ATP + protein L-histidine = ADP + protein N-phospho-L-histidine.</text>
        <dbReference type="EC" id="2.7.13.3"/>
    </reaction>
</comment>
<comment type="caution">
    <text evidence="22">The sequence shown here is derived from an EMBL/GenBank/DDBJ whole genome shotgun (WGS) entry which is preliminary data.</text>
</comment>
<dbReference type="PANTHER" id="PTHR24421">
    <property type="entry name" value="NITRATE/NITRITE SENSOR PROTEIN NARX-RELATED"/>
    <property type="match status" value="1"/>
</dbReference>
<keyword evidence="17" id="KW-0411">Iron-sulfur</keyword>
<evidence type="ECO:0000256" key="3">
    <source>
        <dbReference type="ARBA" id="ARBA00004496"/>
    </source>
</evidence>
<keyword evidence="10" id="KW-0808">Transferase</keyword>
<name>A0A917RL79_9ACTN</name>
<comment type="function">
    <text evidence="19">Member of the two-component regulatory system NreB/NreC involved in the control of dissimilatory nitrate/nitrite reduction in response to oxygen. NreB functions as a direct oxygen sensor histidine kinase which is autophosphorylated, in the absence of oxygen, probably at the conserved histidine residue, and transfers its phosphate group probably to a conserved aspartate residue of NreC. NreB/NreC activates the expression of the nitrate (narGHJI) and nitrite (nir) reductase operons, as well as the putative nitrate transporter gene narT.</text>
</comment>
<dbReference type="InterPro" id="IPR050482">
    <property type="entry name" value="Sensor_HK_TwoCompSys"/>
</dbReference>
<evidence type="ECO:0000256" key="11">
    <source>
        <dbReference type="ARBA" id="ARBA00022692"/>
    </source>
</evidence>
<keyword evidence="9" id="KW-0963">Cytoplasm</keyword>
<dbReference type="GO" id="GO:0005737">
    <property type="term" value="C:cytoplasm"/>
    <property type="evidence" value="ECO:0007669"/>
    <property type="project" value="UniProtKB-SubCell"/>
</dbReference>
<sequence>MVKANQILTDMGRAVRSGLPPTEESLAAIARGLATTEETEGVHPRESLLAASVFFRTAFTTLSRRMQGDSESAHLLRRLVTILEESISLRIREAANGYAGFLLSKVHEAHLAERRRIARELHDRIGQCLSVAHRQAELASMLRNDAPATAAVKIERAQEAIQEAMRRLRQLTSGLHPHESMQGLEKALLAHLELIGADDAGVELLVNGDESWLSPAVGEECLLILGEATRNALSHADASAILIRVDIAPHALHASVVDDGRGFDSRLPPARNGLGLVSIEERVTLMGGTVSITSEVGRGTRIEFTVPLRGSLDQEN</sequence>
<dbReference type="PROSITE" id="PS50109">
    <property type="entry name" value="HIS_KIN"/>
    <property type="match status" value="1"/>
</dbReference>
<dbReference type="InterPro" id="IPR004358">
    <property type="entry name" value="Sig_transdc_His_kin-like_C"/>
</dbReference>
<dbReference type="SMART" id="SM00387">
    <property type="entry name" value="HATPase_c"/>
    <property type="match status" value="1"/>
</dbReference>
<dbReference type="Pfam" id="PF02518">
    <property type="entry name" value="HATPase_c"/>
    <property type="match status" value="1"/>
</dbReference>
<keyword evidence="11" id="KW-0812">Transmembrane</keyword>
<evidence type="ECO:0000256" key="7">
    <source>
        <dbReference type="ARBA" id="ARBA00022475"/>
    </source>
</evidence>
<feature type="domain" description="Histidine kinase" evidence="21">
    <location>
        <begin position="224"/>
        <end position="310"/>
    </location>
</feature>
<keyword evidence="15" id="KW-0408">Iron</keyword>
<dbReference type="GO" id="GO:0005886">
    <property type="term" value="C:plasma membrane"/>
    <property type="evidence" value="ECO:0007669"/>
    <property type="project" value="UniProtKB-SubCell"/>
</dbReference>
<keyword evidence="12" id="KW-0479">Metal-binding</keyword>
<dbReference type="AlphaFoldDB" id="A0A917RL79"/>
<evidence type="ECO:0000256" key="6">
    <source>
        <dbReference type="ARBA" id="ARBA00017322"/>
    </source>
</evidence>
<proteinExistence type="predicted"/>
<reference evidence="22" key="1">
    <citation type="journal article" date="2014" name="Int. J. Syst. Evol. Microbiol.">
        <title>Complete genome sequence of Corynebacterium casei LMG S-19264T (=DSM 44701T), isolated from a smear-ripened cheese.</title>
        <authorList>
            <consortium name="US DOE Joint Genome Institute (JGI-PGF)"/>
            <person name="Walter F."/>
            <person name="Albersmeier A."/>
            <person name="Kalinowski J."/>
            <person name="Ruckert C."/>
        </authorList>
    </citation>
    <scope>NUCLEOTIDE SEQUENCE</scope>
    <source>
        <strain evidence="22">JCM 13064</strain>
    </source>
</reference>
<dbReference type="GO" id="GO:0046872">
    <property type="term" value="F:metal ion binding"/>
    <property type="evidence" value="ECO:0007669"/>
    <property type="project" value="UniProtKB-KW"/>
</dbReference>
<evidence type="ECO:0000256" key="12">
    <source>
        <dbReference type="ARBA" id="ARBA00022723"/>
    </source>
</evidence>
<comment type="cofactor">
    <cofactor evidence="2">
        <name>[4Fe-4S] cluster</name>
        <dbReference type="ChEBI" id="CHEBI:49883"/>
    </cofactor>
</comment>
<organism evidence="22 23">
    <name type="scientific">Sphaerisporangium melleum</name>
    <dbReference type="NCBI Taxonomy" id="321316"/>
    <lineage>
        <taxon>Bacteria</taxon>
        <taxon>Bacillati</taxon>
        <taxon>Actinomycetota</taxon>
        <taxon>Actinomycetes</taxon>
        <taxon>Streptosporangiales</taxon>
        <taxon>Streptosporangiaceae</taxon>
        <taxon>Sphaerisporangium</taxon>
    </lineage>
</organism>
<dbReference type="InterPro" id="IPR011712">
    <property type="entry name" value="Sig_transdc_His_kin_sub3_dim/P"/>
</dbReference>
<dbReference type="InterPro" id="IPR003594">
    <property type="entry name" value="HATPase_dom"/>
</dbReference>
<dbReference type="InterPro" id="IPR005467">
    <property type="entry name" value="His_kinase_dom"/>
</dbReference>
<keyword evidence="18" id="KW-0472">Membrane</keyword>
<accession>A0A917RL79</accession>
<evidence type="ECO:0000313" key="22">
    <source>
        <dbReference type="EMBL" id="GGL11967.1"/>
    </source>
</evidence>
<evidence type="ECO:0000256" key="9">
    <source>
        <dbReference type="ARBA" id="ARBA00022490"/>
    </source>
</evidence>
<dbReference type="GO" id="GO:0000155">
    <property type="term" value="F:phosphorelay sensor kinase activity"/>
    <property type="evidence" value="ECO:0007669"/>
    <property type="project" value="InterPro"/>
</dbReference>
<evidence type="ECO:0000256" key="2">
    <source>
        <dbReference type="ARBA" id="ARBA00001966"/>
    </source>
</evidence>
<evidence type="ECO:0000256" key="16">
    <source>
        <dbReference type="ARBA" id="ARBA00023012"/>
    </source>
</evidence>
<evidence type="ECO:0000256" key="5">
    <source>
        <dbReference type="ARBA" id="ARBA00012438"/>
    </source>
</evidence>